<dbReference type="RefSeq" id="YP_009037370.1">
    <property type="nucleotide sequence ID" value="NC_024124.2"/>
</dbReference>
<dbReference type="EMBL" id="KF582788">
    <property type="protein sequence ID" value="AIA80014.1"/>
    <property type="molecule type" value="Genomic_DNA"/>
</dbReference>
<evidence type="ECO:0000313" key="4">
    <source>
        <dbReference type="Proteomes" id="UP000019733"/>
    </source>
</evidence>
<dbReference type="Proteomes" id="UP000019733">
    <property type="component" value="Segment"/>
</dbReference>
<sequence length="318" mass="37090">MMLVIGSRALHYHGLIDSSAIKNSDWDFIADQGSWNAFKNQMMGVYVHQDNPDVQVFKCFHNGRETHFEAYIVPAITNVRELVGELTPEDFTSSYDLLKYAKKNLTKDRLTGFYWATPEICLAIKMSHRFKKNNPFFLKTMNHIQYLRGKGVTLNDELTEIMLKRQKETLNYAHPVLDTSKSAFFKDDIYTYDHDTIHEAIALTDRPAYTFYMKDGSEVMTSREKFESLPEMVKLAGVYEESCVLALERSQIPNNFEINPEASFMMALEKVCTIITSGWFREFAWENYSKVVSMYQSLGHDDYVKRFKQNFHMVKPFK</sequence>
<feature type="domain" description="DUF7275" evidence="1">
    <location>
        <begin position="120"/>
        <end position="305"/>
    </location>
</feature>
<dbReference type="KEGG" id="vg:19524772"/>
<dbReference type="InterPro" id="IPR055701">
    <property type="entry name" value="DUF7277"/>
</dbReference>
<proteinExistence type="predicted"/>
<dbReference type="Pfam" id="PF23942">
    <property type="entry name" value="DUF7277"/>
    <property type="match status" value="1"/>
</dbReference>
<evidence type="ECO:0000259" key="2">
    <source>
        <dbReference type="Pfam" id="PF23942"/>
    </source>
</evidence>
<dbReference type="Pfam" id="PF23940">
    <property type="entry name" value="DUF7275"/>
    <property type="match status" value="1"/>
</dbReference>
<protein>
    <submittedName>
        <fullName evidence="3">Uncharacterized protein</fullName>
    </submittedName>
</protein>
<dbReference type="GeneID" id="19524772"/>
<dbReference type="OrthoDB" id="5929at10239"/>
<organism evidence="3 4">
    <name type="scientific">Escherichia phage vB_EcoM_JS09</name>
    <dbReference type="NCBI Taxonomy" id="1430444"/>
    <lineage>
        <taxon>Viruses</taxon>
        <taxon>Duplodnaviria</taxon>
        <taxon>Heunggongvirae</taxon>
        <taxon>Uroviricota</taxon>
        <taxon>Caudoviricetes</taxon>
        <taxon>Pantevenvirales</taxon>
        <taxon>Straboviridae</taxon>
        <taxon>Tevenvirinae</taxon>
        <taxon>Mosigvirus</taxon>
        <taxon>Mosigvirus JS09</taxon>
    </lineage>
</organism>
<reference evidence="3" key="1">
    <citation type="submission" date="2015-07" db="EMBL/GenBank/DDBJ databases">
        <title>Isolation and characterization of a novel lytic T4-like coliphage vB_EcoM_JS09 infecting APEC.</title>
        <authorList>
            <person name="Zhou Y."/>
            <person name="Bao H.D."/>
            <person name="Zhang H."/>
            <person name="Wang R."/>
        </authorList>
    </citation>
    <scope>NUCLEOTIDE SEQUENCE</scope>
</reference>
<gene>
    <name evidence="3" type="ORF">JS09_047</name>
</gene>
<feature type="domain" description="DUF7277" evidence="2">
    <location>
        <begin position="2"/>
        <end position="101"/>
    </location>
</feature>
<dbReference type="InterPro" id="IPR055699">
    <property type="entry name" value="DUF7275"/>
</dbReference>
<accession>A0A060BN93</accession>
<evidence type="ECO:0000259" key="1">
    <source>
        <dbReference type="Pfam" id="PF23940"/>
    </source>
</evidence>
<keyword evidence="4" id="KW-1185">Reference proteome</keyword>
<name>A0A060BN93_9CAUD</name>
<evidence type="ECO:0000313" key="3">
    <source>
        <dbReference type="EMBL" id="AIA80014.1"/>
    </source>
</evidence>